<evidence type="ECO:0000256" key="4">
    <source>
        <dbReference type="ARBA" id="ARBA00022679"/>
    </source>
</evidence>
<protein>
    <recommendedName>
        <fullName evidence="11">Stress response kinase A</fullName>
        <ecNumber evidence="11">2.7.11.1</ecNumber>
    </recommendedName>
    <alternativeName>
        <fullName evidence="11">Serine/threonine-protein kinase SrkA</fullName>
    </alternativeName>
</protein>
<organism evidence="13 14">
    <name type="scientific">Rheinheimera mesophila</name>
    <dbReference type="NCBI Taxonomy" id="1547515"/>
    <lineage>
        <taxon>Bacteria</taxon>
        <taxon>Pseudomonadati</taxon>
        <taxon>Pseudomonadota</taxon>
        <taxon>Gammaproteobacteria</taxon>
        <taxon>Chromatiales</taxon>
        <taxon>Chromatiaceae</taxon>
        <taxon>Rheinheimera</taxon>
    </lineage>
</organism>
<evidence type="ECO:0000256" key="9">
    <source>
        <dbReference type="ARBA" id="ARBA00022842"/>
    </source>
</evidence>
<dbReference type="InterPro" id="IPR002575">
    <property type="entry name" value="Aminoglycoside_PTrfase"/>
</dbReference>
<dbReference type="HAMAP" id="MF_01497">
    <property type="entry name" value="SrkA_kinase"/>
    <property type="match status" value="1"/>
</dbReference>
<keyword evidence="1 11" id="KW-0963">Cytoplasm</keyword>
<dbReference type="GO" id="GO:0005524">
    <property type="term" value="F:ATP binding"/>
    <property type="evidence" value="ECO:0007669"/>
    <property type="project" value="UniProtKB-UniRule"/>
</dbReference>
<feature type="active site" description="Proton acceptor" evidence="11">
    <location>
        <position position="198"/>
    </location>
</feature>
<evidence type="ECO:0000256" key="3">
    <source>
        <dbReference type="ARBA" id="ARBA00022553"/>
    </source>
</evidence>
<keyword evidence="5 11" id="KW-0479">Metal-binding</keyword>
<comment type="subunit">
    <text evidence="11">Monomer.</text>
</comment>
<feature type="site" description="ATP" evidence="11">
    <location>
        <position position="34"/>
    </location>
</feature>
<keyword evidence="6 11" id="KW-0547">Nucleotide-binding</keyword>
<comment type="caution">
    <text evidence="13">The sequence shown here is derived from an EMBL/GenBank/DDBJ whole genome shotgun (WGS) entry which is preliminary data.</text>
</comment>
<keyword evidence="9 11" id="KW-0460">Magnesium</keyword>
<accession>A0A3P3QIP0</accession>
<evidence type="ECO:0000313" key="14">
    <source>
        <dbReference type="Proteomes" id="UP000276260"/>
    </source>
</evidence>
<keyword evidence="2 11" id="KW-0723">Serine/threonine-protein kinase</keyword>
<comment type="similarity">
    <text evidence="11">Belongs to the SrkA/RdoA protein kinase family.</text>
</comment>
<feature type="binding site" evidence="11">
    <location>
        <position position="215"/>
    </location>
    <ligand>
        <name>Mg(2+)</name>
        <dbReference type="ChEBI" id="CHEBI:18420"/>
    </ligand>
</feature>
<comment type="catalytic activity">
    <reaction evidence="11">
        <text>L-seryl-[protein] + ATP = O-phospho-L-seryl-[protein] + ADP + H(+)</text>
        <dbReference type="Rhea" id="RHEA:17989"/>
        <dbReference type="Rhea" id="RHEA-COMP:9863"/>
        <dbReference type="Rhea" id="RHEA-COMP:11604"/>
        <dbReference type="ChEBI" id="CHEBI:15378"/>
        <dbReference type="ChEBI" id="CHEBI:29999"/>
        <dbReference type="ChEBI" id="CHEBI:30616"/>
        <dbReference type="ChEBI" id="CHEBI:83421"/>
        <dbReference type="ChEBI" id="CHEBI:456216"/>
        <dbReference type="EC" id="2.7.11.1"/>
    </reaction>
</comment>
<evidence type="ECO:0000256" key="8">
    <source>
        <dbReference type="ARBA" id="ARBA00022840"/>
    </source>
</evidence>
<dbReference type="Pfam" id="PF01636">
    <property type="entry name" value="APH"/>
    <property type="match status" value="1"/>
</dbReference>
<comment type="catalytic activity">
    <reaction evidence="11">
        <text>L-threonyl-[protein] + ATP = O-phospho-L-threonyl-[protein] + ADP + H(+)</text>
        <dbReference type="Rhea" id="RHEA:46608"/>
        <dbReference type="Rhea" id="RHEA-COMP:11060"/>
        <dbReference type="Rhea" id="RHEA-COMP:11605"/>
        <dbReference type="ChEBI" id="CHEBI:15378"/>
        <dbReference type="ChEBI" id="CHEBI:30013"/>
        <dbReference type="ChEBI" id="CHEBI:30616"/>
        <dbReference type="ChEBI" id="CHEBI:61977"/>
        <dbReference type="ChEBI" id="CHEBI:456216"/>
        <dbReference type="EC" id="2.7.11.1"/>
    </reaction>
</comment>
<evidence type="ECO:0000259" key="12">
    <source>
        <dbReference type="Pfam" id="PF01636"/>
    </source>
</evidence>
<dbReference type="AlphaFoldDB" id="A0A3P3QIP0"/>
<sequence>MSTFDFSTLSPDLMLDALFHYGFDVSSGLLQLNSFENRVCQFRDDDRKSWVVKFYRPERWSLEQLNEEHQFVRELAEIEVPVAEAVARDGQQVLSYGGFYLSVFPSRGGRTLEPDNENQLLQLGRFLGMLHQVGAARPFVHRPTINHQTFLLDSQHSLLQSGLIPPSLEKHYQAMMQQLGDKVGPLYQPEKIRRVHGDCHIGNLLWHDDRPLLLDFDDSRNGPAVQDLWLLLNGDRAEQTYQLSLLLEEYEQYCDFDHKELRLIEPLRAMRIVSYMAWIAKRWSDPAFPQNFPWFSTDQYWQQQLKALDEQLKFCDQSPLSLMPQW</sequence>
<keyword evidence="3 11" id="KW-0597">Phosphoprotein</keyword>
<dbReference type="OrthoDB" id="5392197at2"/>
<dbReference type="NCBIfam" id="NF008738">
    <property type="entry name" value="PRK11768.1"/>
    <property type="match status" value="1"/>
</dbReference>
<dbReference type="GO" id="GO:0004674">
    <property type="term" value="F:protein serine/threonine kinase activity"/>
    <property type="evidence" value="ECO:0007669"/>
    <property type="project" value="UniProtKB-UniRule"/>
</dbReference>
<evidence type="ECO:0000256" key="1">
    <source>
        <dbReference type="ARBA" id="ARBA00022490"/>
    </source>
</evidence>
<dbReference type="EC" id="2.7.11.1" evidence="11"/>
<keyword evidence="10 11" id="KW-0346">Stress response</keyword>
<evidence type="ECO:0000256" key="7">
    <source>
        <dbReference type="ARBA" id="ARBA00022777"/>
    </source>
</evidence>
<dbReference type="Gene3D" id="1.10.510.10">
    <property type="entry name" value="Transferase(Phosphotransferase) domain 1"/>
    <property type="match status" value="1"/>
</dbReference>
<dbReference type="SUPFAM" id="SSF56112">
    <property type="entry name" value="Protein kinase-like (PK-like)"/>
    <property type="match status" value="1"/>
</dbReference>
<dbReference type="InterPro" id="IPR011009">
    <property type="entry name" value="Kinase-like_dom_sf"/>
</dbReference>
<dbReference type="Gene3D" id="3.30.200.70">
    <property type="match status" value="1"/>
</dbReference>
<evidence type="ECO:0000256" key="10">
    <source>
        <dbReference type="ARBA" id="ARBA00023016"/>
    </source>
</evidence>
<dbReference type="InterPro" id="IPR032882">
    <property type="entry name" value="SrkA/RdoA"/>
</dbReference>
<dbReference type="PANTHER" id="PTHR39573:SF1">
    <property type="entry name" value="STRESS RESPONSE KINASE A"/>
    <property type="match status" value="1"/>
</dbReference>
<comment type="cofactor">
    <cofactor evidence="11">
        <name>Mg(2+)</name>
        <dbReference type="ChEBI" id="CHEBI:18420"/>
    </cofactor>
</comment>
<feature type="active site" evidence="11">
    <location>
        <position position="215"/>
    </location>
</feature>
<dbReference type="GO" id="GO:0106310">
    <property type="term" value="F:protein serine kinase activity"/>
    <property type="evidence" value="ECO:0007669"/>
    <property type="project" value="RHEA"/>
</dbReference>
<keyword evidence="14" id="KW-1185">Reference proteome</keyword>
<name>A0A3P3QIP0_9GAMM</name>
<evidence type="ECO:0000313" key="13">
    <source>
        <dbReference type="EMBL" id="RRJ20319.1"/>
    </source>
</evidence>
<reference evidence="13 14" key="1">
    <citation type="submission" date="2018-11" db="EMBL/GenBank/DDBJ databases">
        <title>Draft genome analysis of Rheinheimera mesophila isolated from an industrial waste site.</title>
        <authorList>
            <person name="Yu Q."/>
            <person name="Qi Y."/>
            <person name="Zhang H."/>
            <person name="Lu Y."/>
            <person name="Pu J."/>
        </authorList>
    </citation>
    <scope>NUCLEOTIDE SEQUENCE [LARGE SCALE GENOMIC DNA]</scope>
    <source>
        <strain evidence="13 14">IITR13</strain>
    </source>
</reference>
<feature type="domain" description="Aminoglycoside phosphotransferase" evidence="12">
    <location>
        <begin position="32"/>
        <end position="262"/>
    </location>
</feature>
<keyword evidence="4 11" id="KW-0808">Transferase</keyword>
<dbReference type="RefSeq" id="WP_046519411.1">
    <property type="nucleotide sequence ID" value="NZ_LAVS01000011.1"/>
</dbReference>
<comment type="function">
    <text evidence="11">A protein kinase that phosphorylates Ser and Thr residues. Probably acts to suppress the effects of stress linked to accumulation of reactive oxygen species. Probably involved in the extracytoplasmic stress response.</text>
</comment>
<dbReference type="Proteomes" id="UP000276260">
    <property type="component" value="Unassembled WGS sequence"/>
</dbReference>
<feature type="binding site" evidence="11">
    <location>
        <position position="203"/>
    </location>
    <ligand>
        <name>Mg(2+)</name>
        <dbReference type="ChEBI" id="CHEBI:18420"/>
    </ligand>
</feature>
<keyword evidence="7 11" id="KW-0418">Kinase</keyword>
<evidence type="ECO:0000256" key="5">
    <source>
        <dbReference type="ARBA" id="ARBA00022723"/>
    </source>
</evidence>
<gene>
    <name evidence="11" type="primary">srkA</name>
    <name evidence="13" type="ORF">EIK76_12400</name>
</gene>
<dbReference type="EMBL" id="RRCF01000003">
    <property type="protein sequence ID" value="RRJ20319.1"/>
    <property type="molecule type" value="Genomic_DNA"/>
</dbReference>
<dbReference type="GO" id="GO:0005737">
    <property type="term" value="C:cytoplasm"/>
    <property type="evidence" value="ECO:0007669"/>
    <property type="project" value="UniProtKB-SubCell"/>
</dbReference>
<evidence type="ECO:0000256" key="6">
    <source>
        <dbReference type="ARBA" id="ARBA00022741"/>
    </source>
</evidence>
<dbReference type="PANTHER" id="PTHR39573">
    <property type="entry name" value="STRESS RESPONSE KINASE A"/>
    <property type="match status" value="1"/>
</dbReference>
<proteinExistence type="inferred from homology"/>
<comment type="subcellular location">
    <subcellularLocation>
        <location evidence="11">Cytoplasm</location>
    </subcellularLocation>
</comment>
<keyword evidence="8 11" id="KW-0067">ATP-binding</keyword>
<dbReference type="GO" id="GO:0000287">
    <property type="term" value="F:magnesium ion binding"/>
    <property type="evidence" value="ECO:0007669"/>
    <property type="project" value="UniProtKB-UniRule"/>
</dbReference>
<evidence type="ECO:0000256" key="11">
    <source>
        <dbReference type="HAMAP-Rule" id="MF_01497"/>
    </source>
</evidence>
<dbReference type="Gene3D" id="1.20.1270.170">
    <property type="match status" value="1"/>
</dbReference>
<evidence type="ECO:0000256" key="2">
    <source>
        <dbReference type="ARBA" id="ARBA00022527"/>
    </source>
</evidence>